<feature type="chain" id="PRO_5002046405" evidence="1">
    <location>
        <begin position="31"/>
        <end position="151"/>
    </location>
</feature>
<accession>A0A0A9GW67</accession>
<dbReference type="EMBL" id="GBRH01169124">
    <property type="protein sequence ID" value="JAE28772.1"/>
    <property type="molecule type" value="Transcribed_RNA"/>
</dbReference>
<name>A0A0A9GW67_ARUDO</name>
<protein>
    <submittedName>
        <fullName evidence="2">Uncharacterized protein</fullName>
    </submittedName>
</protein>
<organism evidence="2">
    <name type="scientific">Arundo donax</name>
    <name type="common">Giant reed</name>
    <name type="synonym">Donax arundinaceus</name>
    <dbReference type="NCBI Taxonomy" id="35708"/>
    <lineage>
        <taxon>Eukaryota</taxon>
        <taxon>Viridiplantae</taxon>
        <taxon>Streptophyta</taxon>
        <taxon>Embryophyta</taxon>
        <taxon>Tracheophyta</taxon>
        <taxon>Spermatophyta</taxon>
        <taxon>Magnoliopsida</taxon>
        <taxon>Liliopsida</taxon>
        <taxon>Poales</taxon>
        <taxon>Poaceae</taxon>
        <taxon>PACMAD clade</taxon>
        <taxon>Arundinoideae</taxon>
        <taxon>Arundineae</taxon>
        <taxon>Arundo</taxon>
    </lineage>
</organism>
<evidence type="ECO:0000313" key="2">
    <source>
        <dbReference type="EMBL" id="JAE28772.1"/>
    </source>
</evidence>
<dbReference type="PANTHER" id="PTHR35723">
    <property type="entry name" value="POLYPHOSPHATIDYLINOSITOL PHOSPHATASE"/>
    <property type="match status" value="1"/>
</dbReference>
<feature type="signal peptide" evidence="1">
    <location>
        <begin position="1"/>
        <end position="30"/>
    </location>
</feature>
<keyword evidence="1" id="KW-0732">Signal</keyword>
<reference evidence="2" key="1">
    <citation type="submission" date="2014-09" db="EMBL/GenBank/DDBJ databases">
        <authorList>
            <person name="Magalhaes I.L.F."/>
            <person name="Oliveira U."/>
            <person name="Santos F.R."/>
            <person name="Vidigal T.H.D.A."/>
            <person name="Brescovit A.D."/>
            <person name="Santos A.J."/>
        </authorList>
    </citation>
    <scope>NUCLEOTIDE SEQUENCE</scope>
    <source>
        <tissue evidence="2">Shoot tissue taken approximately 20 cm above the soil surface</tissue>
    </source>
</reference>
<proteinExistence type="predicted"/>
<evidence type="ECO:0000256" key="1">
    <source>
        <dbReference type="SAM" id="SignalP"/>
    </source>
</evidence>
<dbReference type="AlphaFoldDB" id="A0A0A9GW67"/>
<reference evidence="2" key="2">
    <citation type="journal article" date="2015" name="Data Brief">
        <title>Shoot transcriptome of the giant reed, Arundo donax.</title>
        <authorList>
            <person name="Barrero R.A."/>
            <person name="Guerrero F.D."/>
            <person name="Moolhuijzen P."/>
            <person name="Goolsby J.A."/>
            <person name="Tidwell J."/>
            <person name="Bellgard S.E."/>
            <person name="Bellgard M.I."/>
        </authorList>
    </citation>
    <scope>NUCLEOTIDE SEQUENCE</scope>
    <source>
        <tissue evidence="2">Shoot tissue taken approximately 20 cm above the soil surface</tissue>
    </source>
</reference>
<sequence>MATPRPRLRAVPLRLLLLLLLLLLVPLIYSVSRLHMWAPEKGVCLPPPAAPKRPDRLVLGPAAGQGRPDRLQCRGLKALNKIGVSSHGNHSGEHISFVTVFTTYGSDPAGDGKVPSSYGKIERSMAILNTFISFIQNPAGINAKKQRDHID</sequence>